<dbReference type="HAMAP" id="MF_00376">
    <property type="entry name" value="Dephospho_CoA_kinase"/>
    <property type="match status" value="1"/>
</dbReference>
<comment type="subcellular location">
    <subcellularLocation>
        <location evidence="5">Cytoplasm</location>
    </subcellularLocation>
</comment>
<dbReference type="PROSITE" id="PS51219">
    <property type="entry name" value="DPCK"/>
    <property type="match status" value="1"/>
</dbReference>
<reference evidence="7 8" key="1">
    <citation type="journal article" date="2014" name="World J. Microbiol. Biotechnol.">
        <title>Biodiversity and physiological characteristics of Antarctic and Arctic lichens-associated bacteria.</title>
        <authorList>
            <person name="Lee Y.M."/>
            <person name="Kim E.H."/>
            <person name="Lee H.K."/>
            <person name="Hong S.G."/>
        </authorList>
    </citation>
    <scope>NUCLEOTIDE SEQUENCE [LARGE SCALE GENOMIC DNA]</scope>
    <source>
        <strain evidence="7 8">PAMC 26569</strain>
    </source>
</reference>
<dbReference type="PANTHER" id="PTHR10695:SF46">
    <property type="entry name" value="BIFUNCTIONAL COENZYME A SYNTHASE-RELATED"/>
    <property type="match status" value="1"/>
</dbReference>
<dbReference type="GO" id="GO:0004140">
    <property type="term" value="F:dephospho-CoA kinase activity"/>
    <property type="evidence" value="ECO:0007669"/>
    <property type="project" value="UniProtKB-UniRule"/>
</dbReference>
<keyword evidence="3 5" id="KW-0067">ATP-binding</keyword>
<dbReference type="GO" id="GO:0005737">
    <property type="term" value="C:cytoplasm"/>
    <property type="evidence" value="ECO:0007669"/>
    <property type="project" value="UniProtKB-SubCell"/>
</dbReference>
<dbReference type="CDD" id="cd02022">
    <property type="entry name" value="DPCK"/>
    <property type="match status" value="1"/>
</dbReference>
<evidence type="ECO:0000256" key="2">
    <source>
        <dbReference type="ARBA" id="ARBA00022741"/>
    </source>
</evidence>
<dbReference type="GO" id="GO:0015937">
    <property type="term" value="P:coenzyme A biosynthetic process"/>
    <property type="evidence" value="ECO:0007669"/>
    <property type="project" value="UniProtKB-UniRule"/>
</dbReference>
<keyword evidence="5 7" id="KW-0808">Transferase</keyword>
<keyword evidence="8" id="KW-1185">Reference proteome</keyword>
<evidence type="ECO:0000313" key="7">
    <source>
        <dbReference type="EMBL" id="QKE91039.1"/>
    </source>
</evidence>
<keyword evidence="5" id="KW-0963">Cytoplasm</keyword>
<dbReference type="Gene3D" id="3.40.50.300">
    <property type="entry name" value="P-loop containing nucleotide triphosphate hydrolases"/>
    <property type="match status" value="1"/>
</dbReference>
<comment type="pathway">
    <text evidence="5">Cofactor biosynthesis; coenzyme A biosynthesis; CoA from (R)-pantothenate: step 5/5.</text>
</comment>
<name>A0A6M8HRD7_9PROT</name>
<dbReference type="NCBIfam" id="TIGR00152">
    <property type="entry name" value="dephospho-CoA kinase"/>
    <property type="match status" value="1"/>
</dbReference>
<protein>
    <recommendedName>
        <fullName evidence="5 6">Dephospho-CoA kinase</fullName>
        <ecNumber evidence="5 6">2.7.1.24</ecNumber>
    </recommendedName>
    <alternativeName>
        <fullName evidence="5">Dephosphocoenzyme A kinase</fullName>
    </alternativeName>
</protein>
<dbReference type="UniPathway" id="UPA00241">
    <property type="reaction ID" value="UER00356"/>
</dbReference>
<keyword evidence="2 5" id="KW-0547">Nucleotide-binding</keyword>
<dbReference type="GO" id="GO:0005524">
    <property type="term" value="F:ATP binding"/>
    <property type="evidence" value="ECO:0007669"/>
    <property type="project" value="UniProtKB-UniRule"/>
</dbReference>
<dbReference type="EMBL" id="CP053708">
    <property type="protein sequence ID" value="QKE91039.1"/>
    <property type="molecule type" value="Genomic_DNA"/>
</dbReference>
<evidence type="ECO:0000256" key="4">
    <source>
        <dbReference type="ARBA" id="ARBA00022993"/>
    </source>
</evidence>
<evidence type="ECO:0000256" key="5">
    <source>
        <dbReference type="HAMAP-Rule" id="MF_00376"/>
    </source>
</evidence>
<comment type="similarity">
    <text evidence="1 5">Belongs to the CoaE family.</text>
</comment>
<organism evidence="7 8">
    <name type="scientific">Lichenicola cladoniae</name>
    <dbReference type="NCBI Taxonomy" id="1484109"/>
    <lineage>
        <taxon>Bacteria</taxon>
        <taxon>Pseudomonadati</taxon>
        <taxon>Pseudomonadota</taxon>
        <taxon>Alphaproteobacteria</taxon>
        <taxon>Acetobacterales</taxon>
        <taxon>Acetobacteraceae</taxon>
        <taxon>Lichenicola</taxon>
    </lineage>
</organism>
<comment type="function">
    <text evidence="5">Catalyzes the phosphorylation of the 3'-hydroxyl group of dephosphocoenzyme A to form coenzyme A.</text>
</comment>
<evidence type="ECO:0000256" key="6">
    <source>
        <dbReference type="NCBIfam" id="TIGR00152"/>
    </source>
</evidence>
<dbReference type="Pfam" id="PF01121">
    <property type="entry name" value="CoaE"/>
    <property type="match status" value="1"/>
</dbReference>
<feature type="binding site" evidence="5">
    <location>
        <begin position="11"/>
        <end position="16"/>
    </location>
    <ligand>
        <name>ATP</name>
        <dbReference type="ChEBI" id="CHEBI:30616"/>
    </ligand>
</feature>
<dbReference type="InterPro" id="IPR027417">
    <property type="entry name" value="P-loop_NTPase"/>
</dbReference>
<comment type="catalytic activity">
    <reaction evidence="5">
        <text>3'-dephospho-CoA + ATP = ADP + CoA + H(+)</text>
        <dbReference type="Rhea" id="RHEA:18245"/>
        <dbReference type="ChEBI" id="CHEBI:15378"/>
        <dbReference type="ChEBI" id="CHEBI:30616"/>
        <dbReference type="ChEBI" id="CHEBI:57287"/>
        <dbReference type="ChEBI" id="CHEBI:57328"/>
        <dbReference type="ChEBI" id="CHEBI:456216"/>
        <dbReference type="EC" id="2.7.1.24"/>
    </reaction>
</comment>
<gene>
    <name evidence="5" type="primary">coaE</name>
    <name evidence="7" type="ORF">HN018_14180</name>
</gene>
<dbReference type="RefSeq" id="WP_171833437.1">
    <property type="nucleotide sequence ID" value="NZ_CP053708.1"/>
</dbReference>
<evidence type="ECO:0000313" key="8">
    <source>
        <dbReference type="Proteomes" id="UP000500767"/>
    </source>
</evidence>
<evidence type="ECO:0000256" key="3">
    <source>
        <dbReference type="ARBA" id="ARBA00022840"/>
    </source>
</evidence>
<keyword evidence="5 7" id="KW-0418">Kinase</keyword>
<sequence length="201" mass="22104">MKIIGLTGGIGMGKSTAAAAMRRAGLPVFDADAEVHALQAPGGQAVPAIARLIPDAVRDGRIDRAVLRRAVIADASLFTKLERIMHPLVRASQARFLGRARRAGRCWAVLDIPLLFERGGYRACDLVVVVSAPRALQLQRVRRRRGMSEAEALALIARQMPDAEKRRRADLVISTGLSRWHSLRQIRRMMTNLTDPETTTP</sequence>
<dbReference type="AlphaFoldDB" id="A0A6M8HRD7"/>
<dbReference type="Proteomes" id="UP000500767">
    <property type="component" value="Chromosome"/>
</dbReference>
<evidence type="ECO:0000256" key="1">
    <source>
        <dbReference type="ARBA" id="ARBA00009018"/>
    </source>
</evidence>
<accession>A0A6M8HRD7</accession>
<proteinExistence type="inferred from homology"/>
<dbReference type="SUPFAM" id="SSF52540">
    <property type="entry name" value="P-loop containing nucleoside triphosphate hydrolases"/>
    <property type="match status" value="1"/>
</dbReference>
<dbReference type="PANTHER" id="PTHR10695">
    <property type="entry name" value="DEPHOSPHO-COA KINASE-RELATED"/>
    <property type="match status" value="1"/>
</dbReference>
<dbReference type="KEGG" id="lck:HN018_14180"/>
<keyword evidence="4 5" id="KW-0173">Coenzyme A biosynthesis</keyword>
<dbReference type="EC" id="2.7.1.24" evidence="5 6"/>
<dbReference type="InterPro" id="IPR001977">
    <property type="entry name" value="Depp_CoAkinase"/>
</dbReference>